<dbReference type="GO" id="GO:0016020">
    <property type="term" value="C:membrane"/>
    <property type="evidence" value="ECO:0007669"/>
    <property type="project" value="UniProtKB-SubCell"/>
</dbReference>
<dbReference type="InParanoid" id="G3U940"/>
<dbReference type="GeneTree" id="ENSGT00960000186656"/>
<keyword evidence="12" id="KW-1185">Reference proteome</keyword>
<evidence type="ECO:0000313" key="11">
    <source>
        <dbReference type="Ensembl" id="ENSLAFP00000024348.1"/>
    </source>
</evidence>
<dbReference type="SMART" id="SM00407">
    <property type="entry name" value="IGc1"/>
    <property type="match status" value="1"/>
</dbReference>
<dbReference type="HOGENOM" id="CLU_044430_0_0_1"/>
<organism evidence="11 12">
    <name type="scientific">Loxodonta africana</name>
    <name type="common">African elephant</name>
    <dbReference type="NCBI Taxonomy" id="9785"/>
    <lineage>
        <taxon>Eukaryota</taxon>
        <taxon>Metazoa</taxon>
        <taxon>Chordata</taxon>
        <taxon>Craniata</taxon>
        <taxon>Vertebrata</taxon>
        <taxon>Euteleostomi</taxon>
        <taxon>Mammalia</taxon>
        <taxon>Eutheria</taxon>
        <taxon>Afrotheria</taxon>
        <taxon>Proboscidea</taxon>
        <taxon>Elephantidae</taxon>
        <taxon>Loxodonta</taxon>
    </lineage>
</organism>
<dbReference type="InterPro" id="IPR003599">
    <property type="entry name" value="Ig_sub"/>
</dbReference>
<feature type="domain" description="Ig-like" evidence="10">
    <location>
        <begin position="1"/>
        <end position="95"/>
    </location>
</feature>
<dbReference type="SUPFAM" id="SSF48726">
    <property type="entry name" value="Immunoglobulin"/>
    <property type="match status" value="3"/>
</dbReference>
<dbReference type="FunFam" id="2.60.40.10:FF:000295">
    <property type="entry name" value="Tyrosine-protein phosphatase non-receptor type substrate 1"/>
    <property type="match status" value="1"/>
</dbReference>
<dbReference type="InterPro" id="IPR036179">
    <property type="entry name" value="Ig-like_dom_sf"/>
</dbReference>
<dbReference type="SMART" id="SM00408">
    <property type="entry name" value="IGc2"/>
    <property type="match status" value="1"/>
</dbReference>
<evidence type="ECO:0000256" key="5">
    <source>
        <dbReference type="ARBA" id="ARBA00022989"/>
    </source>
</evidence>
<evidence type="ECO:0000256" key="1">
    <source>
        <dbReference type="ARBA" id="ARBA00004479"/>
    </source>
</evidence>
<dbReference type="Ensembl" id="ENSLAFT00000036091.1">
    <property type="protein sequence ID" value="ENSLAFP00000024348.1"/>
    <property type="gene ID" value="ENSLAFG00000029135.1"/>
</dbReference>
<evidence type="ECO:0000256" key="2">
    <source>
        <dbReference type="ARBA" id="ARBA00022692"/>
    </source>
</evidence>
<feature type="domain" description="Ig-like" evidence="10">
    <location>
        <begin position="227"/>
        <end position="318"/>
    </location>
</feature>
<keyword evidence="8" id="KW-0325">Glycoprotein</keyword>
<proteinExistence type="predicted"/>
<accession>G3U940</accession>
<keyword evidence="4" id="KW-0677">Repeat</keyword>
<dbReference type="AlphaFoldDB" id="G3U940"/>
<dbReference type="InterPro" id="IPR003598">
    <property type="entry name" value="Ig_sub2"/>
</dbReference>
<name>G3U940_LOXAF</name>
<dbReference type="InterPro" id="IPR007110">
    <property type="entry name" value="Ig-like_dom"/>
</dbReference>
<dbReference type="InterPro" id="IPR013106">
    <property type="entry name" value="Ig_V-set"/>
</dbReference>
<dbReference type="Pfam" id="PF07654">
    <property type="entry name" value="C1-set"/>
    <property type="match status" value="1"/>
</dbReference>
<evidence type="ECO:0000256" key="9">
    <source>
        <dbReference type="ARBA" id="ARBA00023319"/>
    </source>
</evidence>
<keyword evidence="7" id="KW-1015">Disulfide bond</keyword>
<dbReference type="FunCoup" id="G3U940">
    <property type="interactions" value="92"/>
</dbReference>
<reference evidence="11" key="2">
    <citation type="submission" date="2025-08" db="UniProtKB">
        <authorList>
            <consortium name="Ensembl"/>
        </authorList>
    </citation>
    <scope>IDENTIFICATION</scope>
    <source>
        <strain evidence="11">Isolate ISIS603380</strain>
    </source>
</reference>
<evidence type="ECO:0000256" key="4">
    <source>
        <dbReference type="ARBA" id="ARBA00022737"/>
    </source>
</evidence>
<dbReference type="InterPro" id="IPR013783">
    <property type="entry name" value="Ig-like_fold"/>
</dbReference>
<reference evidence="11" key="3">
    <citation type="submission" date="2025-09" db="UniProtKB">
        <authorList>
            <consortium name="Ensembl"/>
        </authorList>
    </citation>
    <scope>IDENTIFICATION</scope>
    <source>
        <strain evidence="11">Isolate ISIS603380</strain>
    </source>
</reference>
<keyword evidence="2" id="KW-0812">Transmembrane</keyword>
<dbReference type="Gene3D" id="2.60.40.10">
    <property type="entry name" value="Immunoglobulins"/>
    <property type="match status" value="3"/>
</dbReference>
<evidence type="ECO:0000313" key="12">
    <source>
        <dbReference type="Proteomes" id="UP000007646"/>
    </source>
</evidence>
<evidence type="ECO:0000256" key="7">
    <source>
        <dbReference type="ARBA" id="ARBA00023157"/>
    </source>
</evidence>
<dbReference type="PANTHER" id="PTHR19971">
    <property type="entry name" value="SIGNAL-REGULATORY PROTEIN BETA"/>
    <property type="match status" value="1"/>
</dbReference>
<comment type="subcellular location">
    <subcellularLocation>
        <location evidence="1">Membrane</location>
        <topology evidence="1">Single-pass type I membrane protein</topology>
    </subcellularLocation>
</comment>
<protein>
    <recommendedName>
        <fullName evidence="10">Ig-like domain-containing protein</fullName>
    </recommendedName>
</protein>
<sequence>QELQVTQRETSVSVAAGEAVTLPCVVSSQQPVGPVQWFKGNGPDRQLVYSFKGGLDRVRLFPRVTNVTDQTIRGNTDYSIRIRNITPADAGTYFCVKFRKGSPEDVELKSGPGTQVTVSVKPSPLPPWYGTLSKGHTGQTVRFTCESHGFSPRDVTLKLLKSGNELPALQIKAVPHANSVFCKVSATQVMMTREDVHHQVIFEVAHGALQGFLRGTTKLSETIRVPPTLEVTQLPIQGNQVNITCQVKSFYPKSLELTWLENENMSQTDSSWIPTEDKDGTYNLKSWILVNSSAHREDVVPTCQVVHDGQPAVTKKQT</sequence>
<evidence type="ECO:0000259" key="10">
    <source>
        <dbReference type="PROSITE" id="PS50835"/>
    </source>
</evidence>
<dbReference type="eggNOG" id="ENOG502S1XD">
    <property type="taxonomic scope" value="Eukaryota"/>
</dbReference>
<evidence type="ECO:0000256" key="3">
    <source>
        <dbReference type="ARBA" id="ARBA00022729"/>
    </source>
</evidence>
<reference evidence="11 12" key="1">
    <citation type="submission" date="2009-06" db="EMBL/GenBank/DDBJ databases">
        <title>The Genome Sequence of Loxodonta africana (African elephant).</title>
        <authorList>
            <person name="Di Palma F."/>
            <person name="Heiman D."/>
            <person name="Young S."/>
            <person name="Johnson J."/>
            <person name="Lander E.S."/>
            <person name="Lindblad-Toh K."/>
        </authorList>
    </citation>
    <scope>NUCLEOTIDE SEQUENCE [LARGE SCALE GENOMIC DNA]</scope>
    <source>
        <strain evidence="11 12">Isolate ISIS603380</strain>
    </source>
</reference>
<dbReference type="InterPro" id="IPR051755">
    <property type="entry name" value="Ig-like_CS_Receptor"/>
</dbReference>
<evidence type="ECO:0000256" key="6">
    <source>
        <dbReference type="ARBA" id="ARBA00023136"/>
    </source>
</evidence>
<keyword evidence="5" id="KW-1133">Transmembrane helix</keyword>
<dbReference type="Proteomes" id="UP000007646">
    <property type="component" value="Unassembled WGS sequence"/>
</dbReference>
<dbReference type="PROSITE" id="PS50835">
    <property type="entry name" value="IG_LIKE"/>
    <property type="match status" value="2"/>
</dbReference>
<evidence type="ECO:0000256" key="8">
    <source>
        <dbReference type="ARBA" id="ARBA00023180"/>
    </source>
</evidence>
<dbReference type="InterPro" id="IPR003597">
    <property type="entry name" value="Ig_C1-set"/>
</dbReference>
<keyword evidence="6" id="KW-0472">Membrane</keyword>
<keyword evidence="9" id="KW-0393">Immunoglobulin domain</keyword>
<dbReference type="STRING" id="9785.ENSLAFP00000024348"/>
<keyword evidence="3" id="KW-0732">Signal</keyword>
<dbReference type="Pfam" id="PF07686">
    <property type="entry name" value="V-set"/>
    <property type="match status" value="1"/>
</dbReference>
<dbReference type="OMA" id="ISHREIG"/>
<dbReference type="CDD" id="cd16085">
    <property type="entry name" value="IgC1_SIRP_domain_3"/>
    <property type="match status" value="1"/>
</dbReference>
<dbReference type="SMART" id="SM00409">
    <property type="entry name" value="IG"/>
    <property type="match status" value="1"/>
</dbReference>
<dbReference type="FunFam" id="2.60.40.10:FF:000454">
    <property type="entry name" value="Tyrosine-protein phosphatase non-receptor type substrate 1"/>
    <property type="match status" value="1"/>
</dbReference>